<dbReference type="EMBL" id="CAJOBP010042121">
    <property type="protein sequence ID" value="CAF4763769.1"/>
    <property type="molecule type" value="Genomic_DNA"/>
</dbReference>
<accession>A0A821M8B2</accession>
<dbReference type="Pfam" id="PF05699">
    <property type="entry name" value="Dimer_Tnp_hAT"/>
    <property type="match status" value="1"/>
</dbReference>
<proteinExistence type="predicted"/>
<dbReference type="InterPro" id="IPR012337">
    <property type="entry name" value="RNaseH-like_sf"/>
</dbReference>
<evidence type="ECO:0000313" key="2">
    <source>
        <dbReference type="EMBL" id="CAF4763769.1"/>
    </source>
</evidence>
<protein>
    <recommendedName>
        <fullName evidence="1">HAT C-terminal dimerisation domain-containing protein</fullName>
    </recommendedName>
</protein>
<dbReference type="GO" id="GO:0046983">
    <property type="term" value="F:protein dimerization activity"/>
    <property type="evidence" value="ECO:0007669"/>
    <property type="project" value="InterPro"/>
</dbReference>
<sequence length="168" mass="19028">MLLVIDISEKKKKKNFYDLFKDPVFLVAPFLDGRFRLNWISKQCILIEQVNAPLGTTENDNSILSPTAQTQPLSASAATSPITPKRKYLFANIVKETKNLNDMVLLKPSNIYPTLSKLAMKFLSIPATSAPVERVFSQSGFLFRQHRASMTRTTLQQLTMLKCNRGLY</sequence>
<dbReference type="InterPro" id="IPR008906">
    <property type="entry name" value="HATC_C_dom"/>
</dbReference>
<comment type="caution">
    <text evidence="2">The sequence shown here is derived from an EMBL/GenBank/DDBJ whole genome shotgun (WGS) entry which is preliminary data.</text>
</comment>
<organism evidence="2 3">
    <name type="scientific">Rotaria socialis</name>
    <dbReference type="NCBI Taxonomy" id="392032"/>
    <lineage>
        <taxon>Eukaryota</taxon>
        <taxon>Metazoa</taxon>
        <taxon>Spiralia</taxon>
        <taxon>Gnathifera</taxon>
        <taxon>Rotifera</taxon>
        <taxon>Eurotatoria</taxon>
        <taxon>Bdelloidea</taxon>
        <taxon>Philodinida</taxon>
        <taxon>Philodinidae</taxon>
        <taxon>Rotaria</taxon>
    </lineage>
</organism>
<name>A0A821M8B2_9BILA</name>
<dbReference type="Proteomes" id="UP000663873">
    <property type="component" value="Unassembled WGS sequence"/>
</dbReference>
<evidence type="ECO:0000313" key="3">
    <source>
        <dbReference type="Proteomes" id="UP000663873"/>
    </source>
</evidence>
<reference evidence="2" key="1">
    <citation type="submission" date="2021-02" db="EMBL/GenBank/DDBJ databases">
        <authorList>
            <person name="Nowell W R."/>
        </authorList>
    </citation>
    <scope>NUCLEOTIDE SEQUENCE</scope>
</reference>
<evidence type="ECO:0000259" key="1">
    <source>
        <dbReference type="Pfam" id="PF05699"/>
    </source>
</evidence>
<dbReference type="SUPFAM" id="SSF53098">
    <property type="entry name" value="Ribonuclease H-like"/>
    <property type="match status" value="1"/>
</dbReference>
<feature type="domain" description="HAT C-terminal dimerisation" evidence="1">
    <location>
        <begin position="109"/>
        <end position="162"/>
    </location>
</feature>
<dbReference type="AlphaFoldDB" id="A0A821M8B2"/>
<gene>
    <name evidence="2" type="ORF">UJA718_LOCUS39573</name>
</gene>
<keyword evidence="3" id="KW-1185">Reference proteome</keyword>